<evidence type="ECO:0000256" key="8">
    <source>
        <dbReference type="ARBA" id="ARBA00023077"/>
    </source>
</evidence>
<dbReference type="GO" id="GO:0015889">
    <property type="term" value="P:cobalamin transport"/>
    <property type="evidence" value="ECO:0007669"/>
    <property type="project" value="TreeGrafter"/>
</dbReference>
<dbReference type="PROSITE" id="PS52016">
    <property type="entry name" value="TONB_DEPENDENT_REC_3"/>
    <property type="match status" value="1"/>
</dbReference>
<evidence type="ECO:0000313" key="19">
    <source>
        <dbReference type="Proteomes" id="UP000613011"/>
    </source>
</evidence>
<keyword evidence="8 13" id="KW-0798">TonB box</keyword>
<dbReference type="InterPro" id="IPR012910">
    <property type="entry name" value="Plug_dom"/>
</dbReference>
<keyword evidence="7" id="KW-0406">Ion transport</keyword>
<keyword evidence="4 12" id="KW-1134">Transmembrane beta strand</keyword>
<dbReference type="Gene3D" id="2.40.170.20">
    <property type="entry name" value="TonB-dependent receptor, beta-barrel domain"/>
    <property type="match status" value="1"/>
</dbReference>
<dbReference type="Gene3D" id="2.170.130.10">
    <property type="entry name" value="TonB-dependent receptor, plug domain"/>
    <property type="match status" value="1"/>
</dbReference>
<evidence type="ECO:0000256" key="9">
    <source>
        <dbReference type="ARBA" id="ARBA00023136"/>
    </source>
</evidence>
<dbReference type="GO" id="GO:0006811">
    <property type="term" value="P:monoatomic ion transport"/>
    <property type="evidence" value="ECO:0007669"/>
    <property type="project" value="UniProtKB-KW"/>
</dbReference>
<feature type="region of interest" description="Disordered" evidence="14">
    <location>
        <begin position="201"/>
        <end position="220"/>
    </location>
</feature>
<evidence type="ECO:0000256" key="14">
    <source>
        <dbReference type="SAM" id="MobiDB-lite"/>
    </source>
</evidence>
<keyword evidence="6 15" id="KW-0732">Signal</keyword>
<feature type="chain" id="PRO_5037735455" evidence="15">
    <location>
        <begin position="24"/>
        <end position="609"/>
    </location>
</feature>
<accession>A0A936ZKH6</accession>
<evidence type="ECO:0000256" key="15">
    <source>
        <dbReference type="SAM" id="SignalP"/>
    </source>
</evidence>
<evidence type="ECO:0000256" key="10">
    <source>
        <dbReference type="ARBA" id="ARBA00023170"/>
    </source>
</evidence>
<evidence type="ECO:0000256" key="2">
    <source>
        <dbReference type="ARBA" id="ARBA00009810"/>
    </source>
</evidence>
<evidence type="ECO:0000256" key="7">
    <source>
        <dbReference type="ARBA" id="ARBA00023065"/>
    </source>
</evidence>
<feature type="domain" description="TonB-dependent receptor-like beta-barrel" evidence="16">
    <location>
        <begin position="208"/>
        <end position="582"/>
    </location>
</feature>
<dbReference type="Proteomes" id="UP000613011">
    <property type="component" value="Unassembled WGS sequence"/>
</dbReference>
<comment type="similarity">
    <text evidence="2 12 13">Belongs to the TonB-dependent receptor family.</text>
</comment>
<keyword evidence="19" id="KW-1185">Reference proteome</keyword>
<feature type="signal peptide" evidence="15">
    <location>
        <begin position="1"/>
        <end position="23"/>
    </location>
</feature>
<dbReference type="PANTHER" id="PTHR30069">
    <property type="entry name" value="TONB-DEPENDENT OUTER MEMBRANE RECEPTOR"/>
    <property type="match status" value="1"/>
</dbReference>
<dbReference type="CDD" id="cd01347">
    <property type="entry name" value="ligand_gated_channel"/>
    <property type="match status" value="1"/>
</dbReference>
<keyword evidence="10 18" id="KW-0675">Receptor</keyword>
<comment type="subcellular location">
    <subcellularLocation>
        <location evidence="1 12">Cell outer membrane</location>
        <topology evidence="1 12">Multi-pass membrane protein</topology>
    </subcellularLocation>
</comment>
<evidence type="ECO:0000256" key="11">
    <source>
        <dbReference type="ARBA" id="ARBA00023237"/>
    </source>
</evidence>
<dbReference type="InterPro" id="IPR039426">
    <property type="entry name" value="TonB-dep_rcpt-like"/>
</dbReference>
<evidence type="ECO:0000256" key="6">
    <source>
        <dbReference type="ARBA" id="ARBA00022729"/>
    </source>
</evidence>
<dbReference type="GO" id="GO:0009279">
    <property type="term" value="C:cell outer membrane"/>
    <property type="evidence" value="ECO:0007669"/>
    <property type="project" value="UniProtKB-SubCell"/>
</dbReference>
<reference evidence="18" key="1">
    <citation type="submission" date="2021-01" db="EMBL/GenBank/DDBJ databases">
        <title>Ramlibacter sp. strain AW1 16S ribosomal RNA gene Genome sequencing and assembly.</title>
        <authorList>
            <person name="Kang M."/>
        </authorList>
    </citation>
    <scope>NUCLEOTIDE SEQUENCE</scope>
    <source>
        <strain evidence="18">AW1</strain>
    </source>
</reference>
<evidence type="ECO:0000256" key="4">
    <source>
        <dbReference type="ARBA" id="ARBA00022452"/>
    </source>
</evidence>
<gene>
    <name evidence="18" type="ORF">JI739_00860</name>
</gene>
<evidence type="ECO:0000256" key="13">
    <source>
        <dbReference type="RuleBase" id="RU003357"/>
    </source>
</evidence>
<dbReference type="Pfam" id="PF07715">
    <property type="entry name" value="Plug"/>
    <property type="match status" value="1"/>
</dbReference>
<dbReference type="Pfam" id="PF00593">
    <property type="entry name" value="TonB_dep_Rec_b-barrel"/>
    <property type="match status" value="1"/>
</dbReference>
<evidence type="ECO:0000256" key="1">
    <source>
        <dbReference type="ARBA" id="ARBA00004571"/>
    </source>
</evidence>
<evidence type="ECO:0000259" key="16">
    <source>
        <dbReference type="Pfam" id="PF00593"/>
    </source>
</evidence>
<keyword evidence="9 12" id="KW-0472">Membrane</keyword>
<dbReference type="SUPFAM" id="SSF56935">
    <property type="entry name" value="Porins"/>
    <property type="match status" value="1"/>
</dbReference>
<dbReference type="EMBL" id="JAEQNA010000001">
    <property type="protein sequence ID" value="MBL0418885.1"/>
    <property type="molecule type" value="Genomic_DNA"/>
</dbReference>
<dbReference type="AlphaFoldDB" id="A0A936ZKH6"/>
<evidence type="ECO:0000256" key="5">
    <source>
        <dbReference type="ARBA" id="ARBA00022692"/>
    </source>
</evidence>
<evidence type="ECO:0000256" key="3">
    <source>
        <dbReference type="ARBA" id="ARBA00022448"/>
    </source>
</evidence>
<evidence type="ECO:0000259" key="17">
    <source>
        <dbReference type="Pfam" id="PF07715"/>
    </source>
</evidence>
<evidence type="ECO:0000256" key="12">
    <source>
        <dbReference type="PROSITE-ProRule" id="PRU01360"/>
    </source>
</evidence>
<sequence length="609" mass="66026">MTFRPSPSRLLALSLVAPSAALAQPASPSTLDPIVVTATRVQQPLTDVLADVTLIDRAAIERSGATGLADLLVRQPGIAMSRNGGPAGTTSLFVRGAENRFTPVFIDGVRVDSQATGGFSWSAIPLSQIDRIEIVRGPAAAVYGSDAMAGVVQIFTRRGEGPPTPTVLVGIGSNDTRRAEASVRGRSGAIDYSLGLAGERSDGFDSQVTGNPDEDGYRRRSASGSLGWRLDDAHRVELTALASRLDAQFDGFMPGFDDHALQHLRTLGAAWSARWSDRYSTRLALSRGTERYETTPSPYVTETRVTSYLLQNEWRLGAHRFNIDLERREDRLDNASTSPAVTDRFQNALALGWGLRQGAHTVQLNARHDDDSEFGGQSTGSLAYGFEFRPDWRITASAGTAFRAPTLFQRFSIYGLPTLRPERAQNREIGLRYASAGTSFSAVAYRSRVRELINFLSGPGNCPPTASAFGCYANTGQAELEGLTLAAGHRLGSVNLSASFDLQDPRDLATGNQLPRRARRFATLAADTRVAGWTTGAELQLVDDRFNNAANTQRLPGYGLLNLHASTAIGRDWRLLARIDNVAGKDWQTALGYRMPGRMAQVALQWEPK</sequence>
<dbReference type="InterPro" id="IPR037066">
    <property type="entry name" value="Plug_dom_sf"/>
</dbReference>
<dbReference type="PANTHER" id="PTHR30069:SF53">
    <property type="entry name" value="COLICIN I RECEPTOR-RELATED"/>
    <property type="match status" value="1"/>
</dbReference>
<keyword evidence="11 12" id="KW-0998">Cell outer membrane</keyword>
<name>A0A936ZKH6_9BURK</name>
<dbReference type="InterPro" id="IPR036942">
    <property type="entry name" value="Beta-barrel_TonB_sf"/>
</dbReference>
<protein>
    <submittedName>
        <fullName evidence="18">TonB-dependent receptor</fullName>
    </submittedName>
</protein>
<proteinExistence type="inferred from homology"/>
<organism evidence="18 19">
    <name type="scientific">Ramlibacter aurantiacus</name>
    <dbReference type="NCBI Taxonomy" id="2801330"/>
    <lineage>
        <taxon>Bacteria</taxon>
        <taxon>Pseudomonadati</taxon>
        <taxon>Pseudomonadota</taxon>
        <taxon>Betaproteobacteria</taxon>
        <taxon>Burkholderiales</taxon>
        <taxon>Comamonadaceae</taxon>
        <taxon>Ramlibacter</taxon>
    </lineage>
</organism>
<comment type="caution">
    <text evidence="18">The sequence shown here is derived from an EMBL/GenBank/DDBJ whole genome shotgun (WGS) entry which is preliminary data.</text>
</comment>
<evidence type="ECO:0000313" key="18">
    <source>
        <dbReference type="EMBL" id="MBL0418885.1"/>
    </source>
</evidence>
<feature type="domain" description="TonB-dependent receptor plug" evidence="17">
    <location>
        <begin position="46"/>
        <end position="151"/>
    </location>
</feature>
<keyword evidence="3 12" id="KW-0813">Transport</keyword>
<keyword evidence="5 12" id="KW-0812">Transmembrane</keyword>
<dbReference type="InterPro" id="IPR000531">
    <property type="entry name" value="Beta-barrel_TonB"/>
</dbReference>
<dbReference type="RefSeq" id="WP_201681960.1">
    <property type="nucleotide sequence ID" value="NZ_JAEQNA010000001.1"/>
</dbReference>